<dbReference type="Gene3D" id="3.10.20.310">
    <property type="entry name" value="membrane protein fhac"/>
    <property type="match status" value="3"/>
</dbReference>
<feature type="chain" id="PRO_5004268409" description="Translocation and assembly module subunit TamA" evidence="11">
    <location>
        <begin position="34"/>
        <end position="591"/>
    </location>
</feature>
<evidence type="ECO:0000259" key="14">
    <source>
        <dbReference type="Pfam" id="PF17243"/>
    </source>
</evidence>
<keyword evidence="6 11" id="KW-0732">Signal</keyword>
<protein>
    <recommendedName>
        <fullName evidence="3">Translocation and assembly module subunit TamA</fullName>
    </recommendedName>
    <alternativeName>
        <fullName evidence="9">Autotransporter assembly factor TamA</fullName>
    </alternativeName>
</protein>
<gene>
    <name evidence="15" type="ordered locus">MS0285</name>
</gene>
<dbReference type="STRING" id="221988.MS0285"/>
<comment type="subunit">
    <text evidence="10">Interacts with TamB to form the translocation and assembly module (TAM).</text>
</comment>
<evidence type="ECO:0000256" key="2">
    <source>
        <dbReference type="ARBA" id="ARBA00010248"/>
    </source>
</evidence>
<dbReference type="Pfam" id="PF01103">
    <property type="entry name" value="Omp85"/>
    <property type="match status" value="1"/>
</dbReference>
<dbReference type="PANTHER" id="PTHR12815">
    <property type="entry name" value="SORTING AND ASSEMBLY MACHINERY SAMM50 PROTEIN FAMILY MEMBER"/>
    <property type="match status" value="1"/>
</dbReference>
<feature type="domain" description="TamA POTRA" evidence="14">
    <location>
        <begin position="38"/>
        <end position="112"/>
    </location>
</feature>
<comment type="subcellular location">
    <subcellularLocation>
        <location evidence="1">Cell outer membrane</location>
    </subcellularLocation>
</comment>
<evidence type="ECO:0000256" key="6">
    <source>
        <dbReference type="ARBA" id="ARBA00022729"/>
    </source>
</evidence>
<keyword evidence="7" id="KW-0472">Membrane</keyword>
<keyword evidence="8" id="KW-0998">Cell outer membrane</keyword>
<evidence type="ECO:0000259" key="13">
    <source>
        <dbReference type="Pfam" id="PF07244"/>
    </source>
</evidence>
<dbReference type="KEGG" id="msu:MS0285"/>
<organism evidence="15 16">
    <name type="scientific">Mannheimia succiniciproducens (strain KCTC 0769BP / MBEL55E)</name>
    <dbReference type="NCBI Taxonomy" id="221988"/>
    <lineage>
        <taxon>Bacteria</taxon>
        <taxon>Pseudomonadati</taxon>
        <taxon>Pseudomonadota</taxon>
        <taxon>Gammaproteobacteria</taxon>
        <taxon>Pasteurellales</taxon>
        <taxon>Pasteurellaceae</taxon>
        <taxon>Basfia</taxon>
    </lineage>
</organism>
<dbReference type="InterPro" id="IPR039910">
    <property type="entry name" value="D15-like"/>
</dbReference>
<dbReference type="HOGENOM" id="CLU_018618_1_0_6"/>
<dbReference type="AlphaFoldDB" id="Q65VW8"/>
<comment type="similarity">
    <text evidence="2">Belongs to the TamA family.</text>
</comment>
<feature type="signal peptide" evidence="11">
    <location>
        <begin position="1"/>
        <end position="33"/>
    </location>
</feature>
<reference evidence="15 16" key="1">
    <citation type="journal article" date="2004" name="Nat. Biotechnol.">
        <title>The genome sequence of the capnophilic rumen bacterium Mannheimia succiniciproducens.</title>
        <authorList>
            <person name="Hong S.H."/>
            <person name="Kim J.S."/>
            <person name="Lee S.Y."/>
            <person name="In Y.H."/>
            <person name="Choi S.S."/>
            <person name="Rih J.-K."/>
            <person name="Kim C.H."/>
            <person name="Jeong H."/>
            <person name="Hur C.G."/>
            <person name="Kim J.J."/>
        </authorList>
    </citation>
    <scope>NUCLEOTIDE SEQUENCE [LARGE SCALE GENOMIC DNA]</scope>
    <source>
        <strain evidence="16">KCTC 0769BP / MBEL55E</strain>
    </source>
</reference>
<dbReference type="EMBL" id="AE016827">
    <property type="protein sequence ID" value="AAU36892.1"/>
    <property type="molecule type" value="Genomic_DNA"/>
</dbReference>
<dbReference type="GO" id="GO:0009279">
    <property type="term" value="C:cell outer membrane"/>
    <property type="evidence" value="ECO:0007669"/>
    <property type="project" value="UniProtKB-SubCell"/>
</dbReference>
<dbReference type="Pfam" id="PF07244">
    <property type="entry name" value="POTRA"/>
    <property type="match status" value="1"/>
</dbReference>
<dbReference type="Gene3D" id="2.40.160.50">
    <property type="entry name" value="membrane protein fhac: a member of the omp85/tpsb transporter family"/>
    <property type="match status" value="1"/>
</dbReference>
<dbReference type="FunFam" id="3.10.20.310:FF:000008">
    <property type="entry name" value="Outer membrane protein, OMP85 family"/>
    <property type="match status" value="1"/>
</dbReference>
<evidence type="ECO:0000313" key="15">
    <source>
        <dbReference type="EMBL" id="AAU36892.1"/>
    </source>
</evidence>
<keyword evidence="16" id="KW-1185">Reference proteome</keyword>
<proteinExistence type="inferred from homology"/>
<dbReference type="Proteomes" id="UP000000607">
    <property type="component" value="Chromosome"/>
</dbReference>
<dbReference type="Pfam" id="PF17243">
    <property type="entry name" value="POTRA_TamA_1"/>
    <property type="match status" value="1"/>
</dbReference>
<sequence>MKIFSDKITHFVSVWLLKAVMFLALLISSPAIAESAVELKVEGIANEKLRENVQLYLATLDKEDADGSERYQNKVKENIDKALRVYGYYGSTVAFNQQPRSNAPDLLIARVDIGKPTLIEDTDIVITGDALHDEYFKRLEKKVPAKGTVLDHETYEDYKTELQKLAVQRGYFDADFPVHQLQVMPSTRQAWWRMDFNSGSRYRYGEISFEHSQIREDYLRNMLEIKSGDEYLINDVSNMTNNFSSSGWFQSVLVRPELHEDSKTIDLHLLMYPKKKNAMEVGLGYSSDVGARAQIGWTRPWINNRGHSLHSDLYVSSPKQTFEITYKMPLLKNPMRYYYEFSTGIENEDDTKTDTKSLAATFAALRYWNNATGWQYSLGTKIRYDEFTQADQEHKTFLLYPTTSVSRSRISGGLFPIRADTVSATVDLGRKLWLSDVDFFRVRANAGWIKTFAPNHRFLTRGEIGYLHTNELERIPPALRFFAGGDRSVRGYGYKKISPRNSKGKLIGASRLATGTVEYQYQFVPNWWLATFADAGLAANSYSTSELRYGAGMGVRWASPVGAIKFDIATPIRDKDDSKNIQFYIGLGTEL</sequence>
<dbReference type="eggNOG" id="COG0729">
    <property type="taxonomic scope" value="Bacteria"/>
</dbReference>
<dbReference type="GO" id="GO:0009306">
    <property type="term" value="P:protein secretion"/>
    <property type="evidence" value="ECO:0007669"/>
    <property type="project" value="TreeGrafter"/>
</dbReference>
<evidence type="ECO:0000256" key="11">
    <source>
        <dbReference type="SAM" id="SignalP"/>
    </source>
</evidence>
<dbReference type="PANTHER" id="PTHR12815:SF47">
    <property type="entry name" value="TRANSLOCATION AND ASSEMBLY MODULE SUBUNIT TAMA"/>
    <property type="match status" value="1"/>
</dbReference>
<evidence type="ECO:0000256" key="4">
    <source>
        <dbReference type="ARBA" id="ARBA00022452"/>
    </source>
</evidence>
<evidence type="ECO:0000259" key="12">
    <source>
        <dbReference type="Pfam" id="PF01103"/>
    </source>
</evidence>
<evidence type="ECO:0000256" key="5">
    <source>
        <dbReference type="ARBA" id="ARBA00022692"/>
    </source>
</evidence>
<dbReference type="GO" id="GO:0097347">
    <property type="term" value="C:TAM protein secretion complex"/>
    <property type="evidence" value="ECO:0007669"/>
    <property type="project" value="TreeGrafter"/>
</dbReference>
<feature type="domain" description="Bacterial surface antigen (D15)" evidence="12">
    <location>
        <begin position="278"/>
        <end position="590"/>
    </location>
</feature>
<accession>Q65VW8</accession>
<evidence type="ECO:0000256" key="9">
    <source>
        <dbReference type="ARBA" id="ARBA00033063"/>
    </source>
</evidence>
<evidence type="ECO:0000256" key="8">
    <source>
        <dbReference type="ARBA" id="ARBA00023237"/>
    </source>
</evidence>
<feature type="domain" description="POTRA" evidence="13">
    <location>
        <begin position="202"/>
        <end position="268"/>
    </location>
</feature>
<name>Q65VW8_MANSM</name>
<evidence type="ECO:0000256" key="10">
    <source>
        <dbReference type="ARBA" id="ARBA00093548"/>
    </source>
</evidence>
<dbReference type="InterPro" id="IPR010827">
    <property type="entry name" value="BamA/TamA_POTRA"/>
</dbReference>
<evidence type="ECO:0000256" key="1">
    <source>
        <dbReference type="ARBA" id="ARBA00004442"/>
    </source>
</evidence>
<keyword evidence="5" id="KW-0812">Transmembrane</keyword>
<evidence type="ECO:0000313" key="16">
    <source>
        <dbReference type="Proteomes" id="UP000000607"/>
    </source>
</evidence>
<dbReference type="InterPro" id="IPR035243">
    <property type="entry name" value="TamA_POTRA_Dom_1"/>
</dbReference>
<evidence type="ECO:0000256" key="3">
    <source>
        <dbReference type="ARBA" id="ARBA00015419"/>
    </source>
</evidence>
<keyword evidence="4" id="KW-1134">Transmembrane beta strand</keyword>
<evidence type="ECO:0000256" key="7">
    <source>
        <dbReference type="ARBA" id="ARBA00023136"/>
    </source>
</evidence>
<dbReference type="InterPro" id="IPR000184">
    <property type="entry name" value="Bac_surfAg_D15"/>
</dbReference>